<name>A0A382ABV5_9ZZZZ</name>
<accession>A0A382ABV5</accession>
<reference evidence="1" key="1">
    <citation type="submission" date="2018-05" db="EMBL/GenBank/DDBJ databases">
        <authorList>
            <person name="Lanie J.A."/>
            <person name="Ng W.-L."/>
            <person name="Kazmierczak K.M."/>
            <person name="Andrzejewski T.M."/>
            <person name="Davidsen T.M."/>
            <person name="Wayne K.J."/>
            <person name="Tettelin H."/>
            <person name="Glass J.I."/>
            <person name="Rusch D."/>
            <person name="Podicherti R."/>
            <person name="Tsui H.-C.T."/>
            <person name="Winkler M.E."/>
        </authorList>
    </citation>
    <scope>NUCLEOTIDE SEQUENCE</scope>
</reference>
<dbReference type="EMBL" id="UINC01024753">
    <property type="protein sequence ID" value="SVA99026.1"/>
    <property type="molecule type" value="Genomic_DNA"/>
</dbReference>
<evidence type="ECO:0000313" key="1">
    <source>
        <dbReference type="EMBL" id="SVA99026.1"/>
    </source>
</evidence>
<evidence type="ECO:0008006" key="2">
    <source>
        <dbReference type="Google" id="ProtNLM"/>
    </source>
</evidence>
<feature type="non-terminal residue" evidence="1">
    <location>
        <position position="1"/>
    </location>
</feature>
<dbReference type="SUPFAM" id="SSF102114">
    <property type="entry name" value="Radical SAM enzymes"/>
    <property type="match status" value="1"/>
</dbReference>
<proteinExistence type="predicted"/>
<gene>
    <name evidence="1" type="ORF">METZ01_LOCUS151880</name>
</gene>
<sequence>TDHPDGILAIKRKNLSDGMIEDGIEWAKANRIPVTTELIFGLPYETYDSMVGLLNRCVDQGFDSIMVHNLFLMEGIELARDAEISRWNIDTSYRLLGNNYTMIDEEFIFEYEKIVTSNKYFDFDDFVNVRCLNFMFYSVFQGSFYKYFFHYVKGLGIPLASFFHEFMSPTGDGEWPPDYLDFVDDYKRSAIEELHPDLESLGASAKRTYVENGGVGEPVRLNPYFYSRLMYREQKWIGEIFLRILADMAPHLDSGQIAEARQILEFCGRLIVDPRNIEASGGEINIDFDPNAWREDKFHRPYRDFATHNGNVSLRISPDRMETLRAFESTEGHLEDEDFYFVAAETLFPRTILFYEIDSSGLELLLKDTDEAVSGIGSSATLGRVTAEPVEVGQ</sequence>
<protein>
    <recommendedName>
        <fullName evidence="2">Radical SAM core domain-containing protein</fullName>
    </recommendedName>
</protein>
<dbReference type="InterPro" id="IPR058240">
    <property type="entry name" value="rSAM_sf"/>
</dbReference>
<dbReference type="AlphaFoldDB" id="A0A382ABV5"/>
<organism evidence="1">
    <name type="scientific">marine metagenome</name>
    <dbReference type="NCBI Taxonomy" id="408172"/>
    <lineage>
        <taxon>unclassified sequences</taxon>
        <taxon>metagenomes</taxon>
        <taxon>ecological metagenomes</taxon>
    </lineage>
</organism>